<evidence type="ECO:0000259" key="2">
    <source>
        <dbReference type="Pfam" id="PF09362"/>
    </source>
</evidence>
<dbReference type="RefSeq" id="XP_007730912.1">
    <property type="nucleotide sequence ID" value="XM_007732722.1"/>
</dbReference>
<dbReference type="Pfam" id="PF09362">
    <property type="entry name" value="DUF1996"/>
    <property type="match status" value="1"/>
</dbReference>
<reference evidence="3 4" key="1">
    <citation type="submission" date="2013-03" db="EMBL/GenBank/DDBJ databases">
        <title>The Genome Sequence of Capronia epimyces CBS 606.96.</title>
        <authorList>
            <consortium name="The Broad Institute Genomics Platform"/>
            <person name="Cuomo C."/>
            <person name="de Hoog S."/>
            <person name="Gorbushina A."/>
            <person name="Walker B."/>
            <person name="Young S.K."/>
            <person name="Zeng Q."/>
            <person name="Gargeya S."/>
            <person name="Fitzgerald M."/>
            <person name="Haas B."/>
            <person name="Abouelleil A."/>
            <person name="Allen A.W."/>
            <person name="Alvarado L."/>
            <person name="Arachchi H.M."/>
            <person name="Berlin A.M."/>
            <person name="Chapman S.B."/>
            <person name="Gainer-Dewar J."/>
            <person name="Goldberg J."/>
            <person name="Griggs A."/>
            <person name="Gujja S."/>
            <person name="Hansen M."/>
            <person name="Howarth C."/>
            <person name="Imamovic A."/>
            <person name="Ireland A."/>
            <person name="Larimer J."/>
            <person name="McCowan C."/>
            <person name="Murphy C."/>
            <person name="Pearson M."/>
            <person name="Poon T.W."/>
            <person name="Priest M."/>
            <person name="Roberts A."/>
            <person name="Saif S."/>
            <person name="Shea T."/>
            <person name="Sisk P."/>
            <person name="Sykes S."/>
            <person name="Wortman J."/>
            <person name="Nusbaum C."/>
            <person name="Birren B."/>
        </authorList>
    </citation>
    <scope>NUCLEOTIDE SEQUENCE [LARGE SCALE GENOMIC DNA]</scope>
    <source>
        <strain evidence="3 4">CBS 606.96</strain>
    </source>
</reference>
<dbReference type="PANTHER" id="PTHR43662">
    <property type="match status" value="1"/>
</dbReference>
<dbReference type="InterPro" id="IPR018535">
    <property type="entry name" value="DUF1996"/>
</dbReference>
<comment type="caution">
    <text evidence="3">The sequence shown here is derived from an EMBL/GenBank/DDBJ whole genome shotgun (WGS) entry which is preliminary data.</text>
</comment>
<evidence type="ECO:0000256" key="1">
    <source>
        <dbReference type="SAM" id="SignalP"/>
    </source>
</evidence>
<dbReference type="HOGENOM" id="CLU_014722_2_1_1"/>
<evidence type="ECO:0000313" key="4">
    <source>
        <dbReference type="Proteomes" id="UP000019478"/>
    </source>
</evidence>
<feature type="domain" description="DUF1996" evidence="2">
    <location>
        <begin position="37"/>
        <end position="266"/>
    </location>
</feature>
<dbReference type="PANTHER" id="PTHR43662:SF3">
    <property type="entry name" value="DOMAIN PROTEIN, PUTATIVE (AFU_ORTHOLOGUE AFUA_6G11970)-RELATED"/>
    <property type="match status" value="1"/>
</dbReference>
<sequence>MKPLPLSLVLWLIALQSNLSLAYWRMACSVSQTARVDPILNPGEVSAHAHKFAGGSNVNQNSDFTSLQSSTCSSCEVQKDTSAYWTPQLYYAHANGDFEEVPNYGMTVYYVGRGGNASNTVPFPAGFKMISGDTRQRSYDTSTLTYLETRPVADRVSFRCINEANDIPETHYISQTDCVNGLRAQINFQSCWDGVNTYLDNSAHVAYLSGIDYGVCPPTHPVSIPGLFFEVLYFTNLIDQSSGGEFVFANGDPTGYGFHGDFLNGWDMDVQTAAVENCLYTDNGGVISACSYLTESDDVNFSRTCPEQPSVLDEPIHGNISALPGCNPITPGPGLAEPLYYVHNCRNLWDELNRGNDIN</sequence>
<feature type="signal peptide" evidence="1">
    <location>
        <begin position="1"/>
        <end position="22"/>
    </location>
</feature>
<proteinExistence type="predicted"/>
<keyword evidence="4" id="KW-1185">Reference proteome</keyword>
<name>W9YIL7_9EURO</name>
<dbReference type="GeneID" id="19166712"/>
<feature type="chain" id="PRO_5004932776" description="DUF1996 domain-containing protein" evidence="1">
    <location>
        <begin position="23"/>
        <end position="359"/>
    </location>
</feature>
<keyword evidence="1" id="KW-0732">Signal</keyword>
<accession>W9YIL7</accession>
<evidence type="ECO:0000313" key="3">
    <source>
        <dbReference type="EMBL" id="EXJ89515.1"/>
    </source>
</evidence>
<dbReference type="EMBL" id="AMGY01000002">
    <property type="protein sequence ID" value="EXJ89515.1"/>
    <property type="molecule type" value="Genomic_DNA"/>
</dbReference>
<dbReference type="AlphaFoldDB" id="W9YIL7"/>
<dbReference type="Proteomes" id="UP000019478">
    <property type="component" value="Unassembled WGS sequence"/>
</dbReference>
<dbReference type="OrthoDB" id="74764at2759"/>
<dbReference type="eggNOG" id="KOG4157">
    <property type="taxonomic scope" value="Eukaryota"/>
</dbReference>
<organism evidence="3 4">
    <name type="scientific">Capronia epimyces CBS 606.96</name>
    <dbReference type="NCBI Taxonomy" id="1182542"/>
    <lineage>
        <taxon>Eukaryota</taxon>
        <taxon>Fungi</taxon>
        <taxon>Dikarya</taxon>
        <taxon>Ascomycota</taxon>
        <taxon>Pezizomycotina</taxon>
        <taxon>Eurotiomycetes</taxon>
        <taxon>Chaetothyriomycetidae</taxon>
        <taxon>Chaetothyriales</taxon>
        <taxon>Herpotrichiellaceae</taxon>
        <taxon>Capronia</taxon>
    </lineage>
</organism>
<gene>
    <name evidence="3" type="ORF">A1O3_02582</name>
</gene>
<protein>
    <recommendedName>
        <fullName evidence="2">DUF1996 domain-containing protein</fullName>
    </recommendedName>
</protein>